<keyword evidence="8" id="KW-1185">Reference proteome</keyword>
<feature type="signal peptide" evidence="6">
    <location>
        <begin position="1"/>
        <end position="20"/>
    </location>
</feature>
<accession>A0A386HUT7</accession>
<dbReference type="PANTHER" id="PTHR11802:SF3">
    <property type="entry name" value="RETINOID-INDUCIBLE SERINE CARBOXYPEPTIDASE"/>
    <property type="match status" value="1"/>
</dbReference>
<feature type="chain" id="PRO_5017301822" evidence="6">
    <location>
        <begin position="21"/>
        <end position="503"/>
    </location>
</feature>
<dbReference type="KEGG" id="ark:D6B99_04275"/>
<evidence type="ECO:0000256" key="2">
    <source>
        <dbReference type="ARBA" id="ARBA00022670"/>
    </source>
</evidence>
<dbReference type="Gene3D" id="3.40.50.1820">
    <property type="entry name" value="alpha/beta hydrolase"/>
    <property type="match status" value="1"/>
</dbReference>
<evidence type="ECO:0000313" key="7">
    <source>
        <dbReference type="EMBL" id="AYD49280.1"/>
    </source>
</evidence>
<sequence length="503" mass="56888">MRRAYVLFVLLVACVFNAKAQTDIPKDTVVTTKHEANINGQHFTYLVHKGMQPVWNKEGKIVATLSYTYYEREGISDKSSRPLTISFNGGPGSASLWMELGYTGPMRVNLDDEGHALQPYGVKENPYSILDATDIVYVDPVNTGYSRIVDKDAKGSEFFGVNEDISYLSKWIQTFVTCNNRWLSPKFLIGESYGTTRVSGLANALQDPSIGMFLNGVILLSPTDLGIKREGPVGQALNIPYYAATAWYFKKLPADLQNKKLEEILPQIEYFTLNELLPALAKGGAISDNDKKNIEEKLERYTGIKQSVWDANNLNVTTNLFWKELLRDKGYTIGRLDSRYLGIDEKEAGTHPDFNAEIPAWTRSFTPAANDYYKNDLNFKTNVPFWVLTGNVYPWNSDNDHTGYDLREAMQENPALHLFVQSGYYDGSICSFFNAKYTMWQIGSSKNLRDRMTWKGYPCGHMIYMDKQSMIDGNNDIRNFIKNSIPAKGQSSDYSILPARDAK</sequence>
<reference evidence="7 8" key="1">
    <citation type="submission" date="2018-09" db="EMBL/GenBank/DDBJ databases">
        <title>Arachidicoccus sp. nov., a bacterium isolated from soil.</title>
        <authorList>
            <person name="Weon H.-Y."/>
            <person name="Kwon S.-W."/>
            <person name="Lee S.A."/>
        </authorList>
    </citation>
    <scope>NUCLEOTIDE SEQUENCE [LARGE SCALE GENOMIC DNA]</scope>
    <source>
        <strain evidence="7 8">KIS59-12</strain>
    </source>
</reference>
<organism evidence="7 8">
    <name type="scientific">Arachidicoccus soli</name>
    <dbReference type="NCBI Taxonomy" id="2341117"/>
    <lineage>
        <taxon>Bacteria</taxon>
        <taxon>Pseudomonadati</taxon>
        <taxon>Bacteroidota</taxon>
        <taxon>Chitinophagia</taxon>
        <taxon>Chitinophagales</taxon>
        <taxon>Chitinophagaceae</taxon>
        <taxon>Arachidicoccus</taxon>
    </lineage>
</organism>
<dbReference type="GO" id="GO:0004185">
    <property type="term" value="F:serine-type carboxypeptidase activity"/>
    <property type="evidence" value="ECO:0007669"/>
    <property type="project" value="InterPro"/>
</dbReference>
<dbReference type="Pfam" id="PF00450">
    <property type="entry name" value="Peptidase_S10"/>
    <property type="match status" value="1"/>
</dbReference>
<keyword evidence="1 7" id="KW-0121">Carboxypeptidase</keyword>
<dbReference type="GO" id="GO:0006508">
    <property type="term" value="P:proteolysis"/>
    <property type="evidence" value="ECO:0007669"/>
    <property type="project" value="UniProtKB-KW"/>
</dbReference>
<keyword evidence="2" id="KW-0645">Protease</keyword>
<keyword evidence="3 6" id="KW-0732">Signal</keyword>
<evidence type="ECO:0000256" key="6">
    <source>
        <dbReference type="SAM" id="SignalP"/>
    </source>
</evidence>
<dbReference type="InterPro" id="IPR029058">
    <property type="entry name" value="AB_hydrolase_fold"/>
</dbReference>
<protein>
    <submittedName>
        <fullName evidence="7">Carboxypeptidase</fullName>
    </submittedName>
</protein>
<dbReference type="PANTHER" id="PTHR11802">
    <property type="entry name" value="SERINE PROTEASE FAMILY S10 SERINE CARBOXYPEPTIDASE"/>
    <property type="match status" value="1"/>
</dbReference>
<dbReference type="SUPFAM" id="SSF53474">
    <property type="entry name" value="alpha/beta-Hydrolases"/>
    <property type="match status" value="1"/>
</dbReference>
<dbReference type="InterPro" id="IPR001563">
    <property type="entry name" value="Peptidase_S10"/>
</dbReference>
<proteinExistence type="predicted"/>
<dbReference type="AlphaFoldDB" id="A0A386HUT7"/>
<dbReference type="RefSeq" id="WP_119990869.1">
    <property type="nucleotide sequence ID" value="NZ_CP032489.1"/>
</dbReference>
<evidence type="ECO:0000256" key="1">
    <source>
        <dbReference type="ARBA" id="ARBA00022645"/>
    </source>
</evidence>
<evidence type="ECO:0000256" key="5">
    <source>
        <dbReference type="ARBA" id="ARBA00023180"/>
    </source>
</evidence>
<dbReference type="EMBL" id="CP032489">
    <property type="protein sequence ID" value="AYD49280.1"/>
    <property type="molecule type" value="Genomic_DNA"/>
</dbReference>
<keyword evidence="4" id="KW-0378">Hydrolase</keyword>
<evidence type="ECO:0000313" key="8">
    <source>
        <dbReference type="Proteomes" id="UP000266118"/>
    </source>
</evidence>
<evidence type="ECO:0000256" key="3">
    <source>
        <dbReference type="ARBA" id="ARBA00022729"/>
    </source>
</evidence>
<keyword evidence="5" id="KW-0325">Glycoprotein</keyword>
<gene>
    <name evidence="7" type="ORF">D6B99_04275</name>
</gene>
<name>A0A386HUT7_9BACT</name>
<dbReference type="OrthoDB" id="9770107at2"/>
<dbReference type="Proteomes" id="UP000266118">
    <property type="component" value="Chromosome"/>
</dbReference>
<evidence type="ECO:0000256" key="4">
    <source>
        <dbReference type="ARBA" id="ARBA00022801"/>
    </source>
</evidence>